<dbReference type="EMBL" id="JAHKKG010000001">
    <property type="protein sequence ID" value="MBU2662633.1"/>
    <property type="molecule type" value="Genomic_DNA"/>
</dbReference>
<dbReference type="Pfam" id="PF18966">
    <property type="entry name" value="Lipoprotein_23"/>
    <property type="match status" value="1"/>
</dbReference>
<gene>
    <name evidence="1" type="ORF">KOI35_03860</name>
</gene>
<proteinExistence type="predicted"/>
<dbReference type="Proteomes" id="UP001519654">
    <property type="component" value="Unassembled WGS sequence"/>
</dbReference>
<comment type="caution">
    <text evidence="1">The sequence shown here is derived from an EMBL/GenBank/DDBJ whole genome shotgun (WGS) entry which is preliminary data.</text>
</comment>
<name>A0ABS5YGX5_9ACTN</name>
<protein>
    <submittedName>
        <fullName evidence="1">Uncharacterized protein</fullName>
    </submittedName>
</protein>
<evidence type="ECO:0000313" key="1">
    <source>
        <dbReference type="EMBL" id="MBU2662633.1"/>
    </source>
</evidence>
<sequence>MTFGLQASWRPQAVTLGKNDPLASLARRGTLTLVCEIDAKPAGPIGFLRVYTGKAGDPRAALTGFIGTSAKDPVFSEQRVGDLPLLEVAYQAKSELEDTLEPERAFAVQAGSQLVVVALDSLDGDEQAAMLPAFELAKSSLTE</sequence>
<reference evidence="1 2" key="1">
    <citation type="submission" date="2021-06" db="EMBL/GenBank/DDBJ databases">
        <title>Actinoplanes lichenicola sp. nov., and Actinoplanes ovalisporus sp. nov., isolated from lichen in Thailand.</title>
        <authorList>
            <person name="Saeng-In P."/>
            <person name="Kanchanasin P."/>
            <person name="Yuki M."/>
            <person name="Kudo T."/>
            <person name="Ohkuma M."/>
            <person name="Phongsopitanun W."/>
            <person name="Tanasupawat S."/>
        </authorList>
    </citation>
    <scope>NUCLEOTIDE SEQUENCE [LARGE SCALE GENOMIC DNA]</scope>
    <source>
        <strain evidence="1 2">NBRC 110975</strain>
    </source>
</reference>
<evidence type="ECO:0000313" key="2">
    <source>
        <dbReference type="Proteomes" id="UP001519654"/>
    </source>
</evidence>
<accession>A0ABS5YGX5</accession>
<organism evidence="1 2">
    <name type="scientific">Paractinoplanes bogorensis</name>
    <dbReference type="NCBI Taxonomy" id="1610840"/>
    <lineage>
        <taxon>Bacteria</taxon>
        <taxon>Bacillati</taxon>
        <taxon>Actinomycetota</taxon>
        <taxon>Actinomycetes</taxon>
        <taxon>Micromonosporales</taxon>
        <taxon>Micromonosporaceae</taxon>
        <taxon>Paractinoplanes</taxon>
    </lineage>
</organism>
<dbReference type="InterPro" id="IPR044058">
    <property type="entry name" value="Lipoprotein_23"/>
</dbReference>
<keyword evidence="2" id="KW-1185">Reference proteome</keyword>